<feature type="transmembrane region" description="Helical" evidence="8">
    <location>
        <begin position="6"/>
        <end position="31"/>
    </location>
</feature>
<dbReference type="Proteomes" id="UP000004200">
    <property type="component" value="Unassembled WGS sequence"/>
</dbReference>
<feature type="transmembrane region" description="Helical" evidence="8">
    <location>
        <begin position="237"/>
        <end position="258"/>
    </location>
</feature>
<dbReference type="AlphaFoldDB" id="G2E3N2"/>
<dbReference type="PROSITE" id="PS01348">
    <property type="entry name" value="MRAY_2"/>
    <property type="match status" value="1"/>
</dbReference>
<feature type="transmembrane region" description="Helical" evidence="8">
    <location>
        <begin position="128"/>
        <end position="148"/>
    </location>
</feature>
<dbReference type="GO" id="GO:0071555">
    <property type="term" value="P:cell wall organization"/>
    <property type="evidence" value="ECO:0007669"/>
    <property type="project" value="TreeGrafter"/>
</dbReference>
<keyword evidence="10" id="KW-1185">Reference proteome</keyword>
<dbReference type="PATRIC" id="fig|765913.3.peg.2960"/>
<feature type="transmembrane region" description="Helical" evidence="8">
    <location>
        <begin position="521"/>
        <end position="540"/>
    </location>
</feature>
<dbReference type="InterPro" id="IPR000715">
    <property type="entry name" value="Glycosyl_transferase_4"/>
</dbReference>
<feature type="transmembrane region" description="Helical" evidence="8">
    <location>
        <begin position="70"/>
        <end position="86"/>
    </location>
</feature>
<evidence type="ECO:0000256" key="6">
    <source>
        <dbReference type="ARBA" id="ARBA00023136"/>
    </source>
</evidence>
<dbReference type="GO" id="GO:0005886">
    <property type="term" value="C:plasma membrane"/>
    <property type="evidence" value="ECO:0007669"/>
    <property type="project" value="UniProtKB-SubCell"/>
</dbReference>
<evidence type="ECO:0000256" key="2">
    <source>
        <dbReference type="ARBA" id="ARBA00022475"/>
    </source>
</evidence>
<feature type="transmembrane region" description="Helical" evidence="8">
    <location>
        <begin position="179"/>
        <end position="197"/>
    </location>
</feature>
<evidence type="ECO:0000256" key="3">
    <source>
        <dbReference type="ARBA" id="ARBA00022679"/>
    </source>
</evidence>
<keyword evidence="6 8" id="KW-0472">Membrane</keyword>
<feature type="transmembrane region" description="Helical" evidence="8">
    <location>
        <begin position="470"/>
        <end position="489"/>
    </location>
</feature>
<keyword evidence="5 8" id="KW-1133">Transmembrane helix</keyword>
<feature type="transmembrane region" description="Helical" evidence="8">
    <location>
        <begin position="495"/>
        <end position="514"/>
    </location>
</feature>
<feature type="transmembrane region" description="Helical" evidence="8">
    <location>
        <begin position="392"/>
        <end position="409"/>
    </location>
</feature>
<comment type="cofactor">
    <cofactor evidence="7">
        <name>Mg(2+)</name>
        <dbReference type="ChEBI" id="CHEBI:18420"/>
    </cofactor>
</comment>
<dbReference type="OrthoDB" id="9783652at2"/>
<dbReference type="GO" id="GO:0016780">
    <property type="term" value="F:phosphotransferase activity, for other substituted phosphate groups"/>
    <property type="evidence" value="ECO:0007669"/>
    <property type="project" value="InterPro"/>
</dbReference>
<feature type="transmembrane region" description="Helical" evidence="8">
    <location>
        <begin position="421"/>
        <end position="439"/>
    </location>
</feature>
<feature type="transmembrane region" description="Helical" evidence="8">
    <location>
        <begin position="445"/>
        <end position="463"/>
    </location>
</feature>
<dbReference type="STRING" id="765913.ThidrDRAFT_2895"/>
<comment type="subcellular location">
    <subcellularLocation>
        <location evidence="1">Cell membrane</location>
        <topology evidence="1">Multi-pass membrane protein</topology>
    </subcellularLocation>
</comment>
<proteinExistence type="predicted"/>
<dbReference type="eggNOG" id="COG0472">
    <property type="taxonomic scope" value="Bacteria"/>
</dbReference>
<feature type="transmembrane region" description="Helical" evidence="8">
    <location>
        <begin position="204"/>
        <end position="225"/>
    </location>
</feature>
<dbReference type="GO" id="GO:0009103">
    <property type="term" value="P:lipopolysaccharide biosynthetic process"/>
    <property type="evidence" value="ECO:0007669"/>
    <property type="project" value="TreeGrafter"/>
</dbReference>
<dbReference type="GO" id="GO:0046872">
    <property type="term" value="F:metal ion binding"/>
    <property type="evidence" value="ECO:0007669"/>
    <property type="project" value="UniProtKB-KW"/>
</dbReference>
<keyword evidence="3 9" id="KW-0808">Transferase</keyword>
<dbReference type="CDD" id="cd06853">
    <property type="entry name" value="GT_WecA_like"/>
    <property type="match status" value="1"/>
</dbReference>
<dbReference type="InterPro" id="IPR018480">
    <property type="entry name" value="PNAcMuramoyl-5peptid_Trfase_CS"/>
</dbReference>
<evidence type="ECO:0000256" key="1">
    <source>
        <dbReference type="ARBA" id="ARBA00004651"/>
    </source>
</evidence>
<keyword evidence="7" id="KW-0460">Magnesium</keyword>
<evidence type="ECO:0000256" key="4">
    <source>
        <dbReference type="ARBA" id="ARBA00022692"/>
    </source>
</evidence>
<evidence type="ECO:0000313" key="9">
    <source>
        <dbReference type="EMBL" id="EGV30145.1"/>
    </source>
</evidence>
<comment type="caution">
    <text evidence="9">The sequence shown here is derived from an EMBL/GenBank/DDBJ whole genome shotgun (WGS) entry which is preliminary data.</text>
</comment>
<dbReference type="GO" id="GO:0044038">
    <property type="term" value="P:cell wall macromolecule biosynthetic process"/>
    <property type="evidence" value="ECO:0007669"/>
    <property type="project" value="TreeGrafter"/>
</dbReference>
<reference evidence="9 10" key="1">
    <citation type="submission" date="2011-06" db="EMBL/GenBank/DDBJ databases">
        <title>The draft genome of Thiorhodococcus drewsii AZ1.</title>
        <authorList>
            <consortium name="US DOE Joint Genome Institute (JGI-PGF)"/>
            <person name="Lucas S."/>
            <person name="Han J."/>
            <person name="Lapidus A."/>
            <person name="Cheng J.-F."/>
            <person name="Goodwin L."/>
            <person name="Pitluck S."/>
            <person name="Peters L."/>
            <person name="Land M.L."/>
            <person name="Hauser L."/>
            <person name="Vogl K."/>
            <person name="Liu Z."/>
            <person name="Imhoff J."/>
            <person name="Thiel V."/>
            <person name="Frigaard N.-U."/>
            <person name="Bryant D.A."/>
            <person name="Woyke T.J."/>
        </authorList>
    </citation>
    <scope>NUCLEOTIDE SEQUENCE [LARGE SCALE GENOMIC DNA]</scope>
    <source>
        <strain evidence="9 10">AZ1</strain>
    </source>
</reference>
<gene>
    <name evidence="9" type="ORF">ThidrDRAFT_2895</name>
</gene>
<accession>G2E3N2</accession>
<evidence type="ECO:0000256" key="8">
    <source>
        <dbReference type="SAM" id="Phobius"/>
    </source>
</evidence>
<protein>
    <submittedName>
        <fullName evidence="9">Glycosyl transferase, family 4, conserved region-containing protein</fullName>
    </submittedName>
</protein>
<feature type="transmembrane region" description="Helical" evidence="8">
    <location>
        <begin position="155"/>
        <end position="173"/>
    </location>
</feature>
<feature type="transmembrane region" description="Helical" evidence="8">
    <location>
        <begin position="309"/>
        <end position="329"/>
    </location>
</feature>
<feature type="transmembrane region" description="Helical" evidence="8">
    <location>
        <begin position="43"/>
        <end position="64"/>
    </location>
</feature>
<evidence type="ECO:0000256" key="7">
    <source>
        <dbReference type="PIRSR" id="PIRSR600715-1"/>
    </source>
</evidence>
<keyword evidence="4 8" id="KW-0812">Transmembrane</keyword>
<sequence>MQAIYVLLVALFISMLLVPPLSRFAGLFGMTDQPSDRKIHRGAIPRTGGIAIVIGALIPVLLWVPMRPDLSAWVLGAIVIFGFGVLDDRFNLDYRLKLLGQLVAALVVVLLGGVLIERIPFLGLDPLPGWVGLPLTLLVLVGLTNAVNLSDGLDGLAGGLSLLALGALSVLAYECEDSSALMVSFAIMGATFGFLRFNTNPAQIFMGDTGSQFLGFSTAVIALIVTQRPDTAVSKVVPVLILGLPILDTLSVMVRRILDGRSPFSPDRLHLHHRLLGLGWNQYQAVVSIYGAQLFLILLAYVLRFSADLVILAVYAGFSAGLLYILWVLSARLSYSGLDHDRADPAVDWQGRRSMELVSRYLATWSSRLLGVAVSSTLVVGAVIAPDVGSDVATLSGLLLVLLLLGFWLPPSWRFWAERLAAYVIAVAVVYFMSSISAIESHKSWAFAVFAVFGGLTAIWVRFSKTGFQINSLDVLILVVAVVVPNLSAPLYERFGWLALGAIILFYAIEVLMSDTASRNGLLRASVVAALAILTLKGLADL</sequence>
<evidence type="ECO:0000256" key="5">
    <source>
        <dbReference type="ARBA" id="ARBA00022989"/>
    </source>
</evidence>
<organism evidence="9 10">
    <name type="scientific">Thiorhodococcus drewsii AZ1</name>
    <dbReference type="NCBI Taxonomy" id="765913"/>
    <lineage>
        <taxon>Bacteria</taxon>
        <taxon>Pseudomonadati</taxon>
        <taxon>Pseudomonadota</taxon>
        <taxon>Gammaproteobacteria</taxon>
        <taxon>Chromatiales</taxon>
        <taxon>Chromatiaceae</taxon>
        <taxon>Thiorhodococcus</taxon>
    </lineage>
</organism>
<feature type="transmembrane region" description="Helical" evidence="8">
    <location>
        <begin position="98"/>
        <end position="116"/>
    </location>
</feature>
<evidence type="ECO:0000313" key="10">
    <source>
        <dbReference type="Proteomes" id="UP000004200"/>
    </source>
</evidence>
<dbReference type="EMBL" id="AFWT01000020">
    <property type="protein sequence ID" value="EGV30145.1"/>
    <property type="molecule type" value="Genomic_DNA"/>
</dbReference>
<dbReference type="PANTHER" id="PTHR22926">
    <property type="entry name" value="PHOSPHO-N-ACETYLMURAMOYL-PENTAPEPTIDE-TRANSFERASE"/>
    <property type="match status" value="1"/>
</dbReference>
<feature type="transmembrane region" description="Helical" evidence="8">
    <location>
        <begin position="283"/>
        <end position="303"/>
    </location>
</feature>
<feature type="transmembrane region" description="Helical" evidence="8">
    <location>
        <begin position="362"/>
        <end position="386"/>
    </location>
</feature>
<dbReference type="PANTHER" id="PTHR22926:SF3">
    <property type="entry name" value="UNDECAPRENYL-PHOSPHATE ALPHA-N-ACETYLGLUCOSAMINYL 1-PHOSPHATE TRANSFERASE"/>
    <property type="match status" value="1"/>
</dbReference>
<dbReference type="RefSeq" id="WP_007041608.1">
    <property type="nucleotide sequence ID" value="NZ_AFWT01000020.1"/>
</dbReference>
<keyword evidence="2" id="KW-1003">Cell membrane</keyword>
<feature type="binding site" evidence="7">
    <location>
        <position position="208"/>
    </location>
    <ligand>
        <name>Mg(2+)</name>
        <dbReference type="ChEBI" id="CHEBI:18420"/>
    </ligand>
</feature>
<keyword evidence="7" id="KW-0479">Metal-binding</keyword>
<feature type="binding site" evidence="7">
    <location>
        <position position="148"/>
    </location>
    <ligand>
        <name>Mg(2+)</name>
        <dbReference type="ChEBI" id="CHEBI:18420"/>
    </ligand>
</feature>
<dbReference type="Pfam" id="PF00953">
    <property type="entry name" value="Glycos_transf_4"/>
    <property type="match status" value="1"/>
</dbReference>
<name>G2E3N2_9GAMM</name>